<evidence type="ECO:0000256" key="2">
    <source>
        <dbReference type="ARBA" id="ARBA00012052"/>
    </source>
</evidence>
<dbReference type="Pfam" id="PF00288">
    <property type="entry name" value="GHMP_kinases_N"/>
    <property type="match status" value="1"/>
</dbReference>
<keyword evidence="7 10" id="KW-0067">ATP-binding</keyword>
<evidence type="ECO:0000256" key="8">
    <source>
        <dbReference type="ARBA" id="ARBA00023229"/>
    </source>
</evidence>
<dbReference type="InterPro" id="IPR004424">
    <property type="entry name" value="IspE"/>
</dbReference>
<evidence type="ECO:0000256" key="1">
    <source>
        <dbReference type="ARBA" id="ARBA00009684"/>
    </source>
</evidence>
<dbReference type="PIRSF" id="PIRSF010376">
    <property type="entry name" value="IspE"/>
    <property type="match status" value="1"/>
</dbReference>
<dbReference type="Proteomes" id="UP000198773">
    <property type="component" value="Unassembled WGS sequence"/>
</dbReference>
<feature type="domain" description="GHMP kinase N-terminal" evidence="11">
    <location>
        <begin position="67"/>
        <end position="144"/>
    </location>
</feature>
<keyword evidence="4 10" id="KW-0808">Transferase</keyword>
<evidence type="ECO:0000256" key="9">
    <source>
        <dbReference type="ARBA" id="ARBA00032554"/>
    </source>
</evidence>
<feature type="binding site" evidence="10">
    <location>
        <begin position="95"/>
        <end position="105"/>
    </location>
    <ligand>
        <name>ATP</name>
        <dbReference type="ChEBI" id="CHEBI:30616"/>
    </ligand>
</feature>
<dbReference type="NCBIfam" id="TIGR00154">
    <property type="entry name" value="ispE"/>
    <property type="match status" value="1"/>
</dbReference>
<keyword evidence="5 10" id="KW-0547">Nucleotide-binding</keyword>
<dbReference type="OrthoDB" id="9809438at2"/>
<dbReference type="SUPFAM" id="SSF54211">
    <property type="entry name" value="Ribosomal protein S5 domain 2-like"/>
    <property type="match status" value="1"/>
</dbReference>
<organism evidence="13 14">
    <name type="scientific">Alkalimonas amylolytica</name>
    <dbReference type="NCBI Taxonomy" id="152573"/>
    <lineage>
        <taxon>Bacteria</taxon>
        <taxon>Pseudomonadati</taxon>
        <taxon>Pseudomonadota</taxon>
        <taxon>Gammaproteobacteria</taxon>
        <taxon>Alkalimonas</taxon>
    </lineage>
</organism>
<evidence type="ECO:0000259" key="12">
    <source>
        <dbReference type="Pfam" id="PF08544"/>
    </source>
</evidence>
<dbReference type="Pfam" id="PF08544">
    <property type="entry name" value="GHMP_kinases_C"/>
    <property type="match status" value="1"/>
</dbReference>
<evidence type="ECO:0000256" key="7">
    <source>
        <dbReference type="ARBA" id="ARBA00022840"/>
    </source>
</evidence>
<comment type="catalytic activity">
    <reaction evidence="10">
        <text>4-CDP-2-C-methyl-D-erythritol + ATP = 4-CDP-2-C-methyl-D-erythritol 2-phosphate + ADP + H(+)</text>
        <dbReference type="Rhea" id="RHEA:18437"/>
        <dbReference type="ChEBI" id="CHEBI:15378"/>
        <dbReference type="ChEBI" id="CHEBI:30616"/>
        <dbReference type="ChEBI" id="CHEBI:57823"/>
        <dbReference type="ChEBI" id="CHEBI:57919"/>
        <dbReference type="ChEBI" id="CHEBI:456216"/>
        <dbReference type="EC" id="2.7.1.148"/>
    </reaction>
</comment>
<feature type="active site" evidence="10">
    <location>
        <position position="137"/>
    </location>
</feature>
<dbReference type="InterPro" id="IPR013750">
    <property type="entry name" value="GHMP_kinase_C_dom"/>
</dbReference>
<dbReference type="EC" id="2.7.1.148" evidence="2 10"/>
<name>A0A1H4DT63_ALKAM</name>
<dbReference type="GO" id="GO:0005524">
    <property type="term" value="F:ATP binding"/>
    <property type="evidence" value="ECO:0007669"/>
    <property type="project" value="UniProtKB-UniRule"/>
</dbReference>
<evidence type="ECO:0000313" key="13">
    <source>
        <dbReference type="EMBL" id="SEA75921.1"/>
    </source>
</evidence>
<dbReference type="STRING" id="152573.SAMN04488051_10621"/>
<dbReference type="RefSeq" id="WP_091343213.1">
    <property type="nucleotide sequence ID" value="NZ_FNRM01000006.1"/>
</dbReference>
<reference evidence="13 14" key="1">
    <citation type="submission" date="2016-10" db="EMBL/GenBank/DDBJ databases">
        <authorList>
            <person name="de Groot N.N."/>
        </authorList>
    </citation>
    <scope>NUCLEOTIDE SEQUENCE [LARGE SCALE GENOMIC DNA]</scope>
    <source>
        <strain evidence="13 14">CGMCC 1.3430</strain>
    </source>
</reference>
<dbReference type="GO" id="GO:0016114">
    <property type="term" value="P:terpenoid biosynthetic process"/>
    <property type="evidence" value="ECO:0007669"/>
    <property type="project" value="UniProtKB-UniRule"/>
</dbReference>
<dbReference type="Gene3D" id="3.30.70.890">
    <property type="entry name" value="GHMP kinase, C-terminal domain"/>
    <property type="match status" value="1"/>
</dbReference>
<keyword evidence="14" id="KW-1185">Reference proteome</keyword>
<protein>
    <recommendedName>
        <fullName evidence="3 10">4-diphosphocytidyl-2-C-methyl-D-erythritol kinase</fullName>
        <shortName evidence="10">CMK</shortName>
        <ecNumber evidence="2 10">2.7.1.148</ecNumber>
    </recommendedName>
    <alternativeName>
        <fullName evidence="9 10">4-(cytidine-5'-diphospho)-2-C-methyl-D-erythritol kinase</fullName>
    </alternativeName>
</protein>
<gene>
    <name evidence="10" type="primary">ispE</name>
    <name evidence="13" type="ORF">SAMN04488051_10621</name>
</gene>
<evidence type="ECO:0000259" key="11">
    <source>
        <dbReference type="Pfam" id="PF00288"/>
    </source>
</evidence>
<feature type="active site" evidence="10">
    <location>
        <position position="12"/>
    </location>
</feature>
<evidence type="ECO:0000313" key="14">
    <source>
        <dbReference type="Proteomes" id="UP000198773"/>
    </source>
</evidence>
<evidence type="ECO:0000256" key="6">
    <source>
        <dbReference type="ARBA" id="ARBA00022777"/>
    </source>
</evidence>
<dbReference type="GO" id="GO:0050515">
    <property type="term" value="F:4-(cytidine 5'-diphospho)-2-C-methyl-D-erythritol kinase activity"/>
    <property type="evidence" value="ECO:0007669"/>
    <property type="project" value="UniProtKB-UniRule"/>
</dbReference>
<comment type="pathway">
    <text evidence="10">Isoprenoid biosynthesis; isopentenyl diphosphate biosynthesis via DXP pathway; isopentenyl diphosphate from 1-deoxy-D-xylulose 5-phosphate: step 3/6.</text>
</comment>
<comment type="function">
    <text evidence="10">Catalyzes the phosphorylation of the position 2 hydroxy group of 4-diphosphocytidyl-2C-methyl-D-erythritol.</text>
</comment>
<dbReference type="PANTHER" id="PTHR43527">
    <property type="entry name" value="4-DIPHOSPHOCYTIDYL-2-C-METHYL-D-ERYTHRITOL KINASE, CHLOROPLASTIC"/>
    <property type="match status" value="1"/>
</dbReference>
<dbReference type="HAMAP" id="MF_00061">
    <property type="entry name" value="IspE"/>
    <property type="match status" value="1"/>
</dbReference>
<dbReference type="PANTHER" id="PTHR43527:SF2">
    <property type="entry name" value="4-DIPHOSPHOCYTIDYL-2-C-METHYL-D-ERYTHRITOL KINASE, CHLOROPLASTIC"/>
    <property type="match status" value="1"/>
</dbReference>
<evidence type="ECO:0000256" key="10">
    <source>
        <dbReference type="HAMAP-Rule" id="MF_00061"/>
    </source>
</evidence>
<keyword evidence="8 10" id="KW-0414">Isoprene biosynthesis</keyword>
<evidence type="ECO:0000256" key="3">
    <source>
        <dbReference type="ARBA" id="ARBA00017473"/>
    </source>
</evidence>
<proteinExistence type="inferred from homology"/>
<feature type="domain" description="GHMP kinase C-terminal" evidence="12">
    <location>
        <begin position="199"/>
        <end position="257"/>
    </location>
</feature>
<evidence type="ECO:0000256" key="5">
    <source>
        <dbReference type="ARBA" id="ARBA00022741"/>
    </source>
</evidence>
<accession>A0A1H4DT63</accession>
<keyword evidence="6 10" id="KW-0418">Kinase</keyword>
<comment type="similarity">
    <text evidence="1 10">Belongs to the GHMP kinase family. IspE subfamily.</text>
</comment>
<dbReference type="AlphaFoldDB" id="A0A1H4DT63"/>
<dbReference type="EMBL" id="FNRM01000006">
    <property type="protein sequence ID" value="SEA75921.1"/>
    <property type="molecule type" value="Genomic_DNA"/>
</dbReference>
<dbReference type="InterPro" id="IPR020568">
    <property type="entry name" value="Ribosomal_Su5_D2-typ_SF"/>
</dbReference>
<evidence type="ECO:0000256" key="4">
    <source>
        <dbReference type="ARBA" id="ARBA00022679"/>
    </source>
</evidence>
<dbReference type="NCBIfam" id="NF011202">
    <property type="entry name" value="PRK14608.1"/>
    <property type="match status" value="1"/>
</dbReference>
<dbReference type="InterPro" id="IPR036554">
    <property type="entry name" value="GHMP_kinase_C_sf"/>
</dbReference>
<dbReference type="Gene3D" id="3.30.230.10">
    <property type="match status" value="1"/>
</dbReference>
<dbReference type="UniPathway" id="UPA00056">
    <property type="reaction ID" value="UER00094"/>
</dbReference>
<dbReference type="InterPro" id="IPR006204">
    <property type="entry name" value="GHMP_kinase_N_dom"/>
</dbReference>
<dbReference type="SUPFAM" id="SSF55060">
    <property type="entry name" value="GHMP Kinase, C-terminal domain"/>
    <property type="match status" value="1"/>
</dbReference>
<dbReference type="GO" id="GO:0019288">
    <property type="term" value="P:isopentenyl diphosphate biosynthetic process, methylerythritol 4-phosphate pathway"/>
    <property type="evidence" value="ECO:0007669"/>
    <property type="project" value="UniProtKB-UniRule"/>
</dbReference>
<dbReference type="InterPro" id="IPR014721">
    <property type="entry name" value="Ribsml_uS5_D2-typ_fold_subgr"/>
</dbReference>
<sequence length="282" mass="30914">MSAQLSLPAVAKLNLFLHITGRRADGYHELQSIFQLLDYGDTLHFSVLPSAELTLSCNQAELVTEDNLVLKAARLLQRTTGCTQGARIQLEKRLPMGGGLGGGSSDAATTLLALNQLWQLELNQQQLARLGLQLGADVPVFVQGYTAFAEGVGEHLTPIALPERWYLVATPDCHISTKEIFQHPDLPRDTAKISRQQVLESEWRNDCEPLVSQLYPNVAFTLQWLLEYAPSRMTGTGASVFAAFSDRLQAEAALRNLPPFCRGFVARGVNESPTLAALAAFR</sequence>